<dbReference type="Proteomes" id="UP000654370">
    <property type="component" value="Unassembled WGS sequence"/>
</dbReference>
<comment type="caution">
    <text evidence="2">The sequence shown here is derived from an EMBL/GenBank/DDBJ whole genome shotgun (WGS) entry which is preliminary data.</text>
</comment>
<reference evidence="2" key="1">
    <citation type="submission" date="2020-12" db="EMBL/GenBank/DDBJ databases">
        <title>Metabolic potential, ecology and presence of endohyphal bacteria is reflected in genomic diversity of Mucoromycotina.</title>
        <authorList>
            <person name="Muszewska A."/>
            <person name="Okrasinska A."/>
            <person name="Steczkiewicz K."/>
            <person name="Drgas O."/>
            <person name="Orlowska M."/>
            <person name="Perlinska-Lenart U."/>
            <person name="Aleksandrzak-Piekarczyk T."/>
            <person name="Szatraj K."/>
            <person name="Zielenkiewicz U."/>
            <person name="Pilsyk S."/>
            <person name="Malc E."/>
            <person name="Mieczkowski P."/>
            <person name="Kruszewska J.S."/>
            <person name="Biernat P."/>
            <person name="Pawlowska J."/>
        </authorList>
    </citation>
    <scope>NUCLEOTIDE SEQUENCE</scope>
    <source>
        <strain evidence="2">WA0000067209</strain>
    </source>
</reference>
<dbReference type="InterPro" id="IPR011032">
    <property type="entry name" value="GroES-like_sf"/>
</dbReference>
<evidence type="ECO:0000313" key="2">
    <source>
        <dbReference type="EMBL" id="KAG2176398.1"/>
    </source>
</evidence>
<dbReference type="AlphaFoldDB" id="A0A8H7PM52"/>
<evidence type="ECO:0000259" key="1">
    <source>
        <dbReference type="SMART" id="SM00829"/>
    </source>
</evidence>
<proteinExistence type="predicted"/>
<dbReference type="PANTHER" id="PTHR45033:SF2">
    <property type="entry name" value="ZINC-TYPE ALCOHOL DEHYDROGENASE-LIKE PROTEIN C1773.06C"/>
    <property type="match status" value="1"/>
</dbReference>
<organism evidence="2 3">
    <name type="scientific">Mortierella isabellina</name>
    <name type="common">Filamentous fungus</name>
    <name type="synonym">Umbelopsis isabellina</name>
    <dbReference type="NCBI Taxonomy" id="91625"/>
    <lineage>
        <taxon>Eukaryota</taxon>
        <taxon>Fungi</taxon>
        <taxon>Fungi incertae sedis</taxon>
        <taxon>Mucoromycota</taxon>
        <taxon>Mucoromycotina</taxon>
        <taxon>Umbelopsidomycetes</taxon>
        <taxon>Umbelopsidales</taxon>
        <taxon>Umbelopsidaceae</taxon>
        <taxon>Umbelopsis</taxon>
    </lineage>
</organism>
<accession>A0A8H7PM52</accession>
<dbReference type="InterPro" id="IPR013149">
    <property type="entry name" value="ADH-like_C"/>
</dbReference>
<evidence type="ECO:0000313" key="3">
    <source>
        <dbReference type="Proteomes" id="UP000654370"/>
    </source>
</evidence>
<sequence length="350" mass="37608">MPGKQQTTFRLSEKGASIKALKSQKENVGEIDKYEVLIKVKSVALNYRDYAITTGVYPFPVKKNVVPCSDMCGEIVQVGSEVKDLKKGDKVISNFMQNTLYGPCTDWHSGLGGPQDGVLQEYVVLPEQGVVKLPEGDKMTNAEAASLVCTGVTVWNALYGNMPLKPGHTVLMLGTGGVSITALQVAHAAGCKTIITSSSDEKLKTVKEKYGVTHGINYKKFPKWDEEVLKLTNGHGADFIIETGGIGTIEQSVNAGAYGAIISVIGFLANVPPEKRPDVAALALSKGANVRGVMVGSRQQLEEVTRFAVVNDIHLAVDKEFPFSDSGVIQAYEHLAKQGHIGKVCIKVCD</sequence>
<dbReference type="InterPro" id="IPR020843">
    <property type="entry name" value="ER"/>
</dbReference>
<keyword evidence="3" id="KW-1185">Reference proteome</keyword>
<dbReference type="Pfam" id="PF08240">
    <property type="entry name" value="ADH_N"/>
    <property type="match status" value="1"/>
</dbReference>
<name>A0A8H7PM52_MORIS</name>
<dbReference type="EMBL" id="JAEPQZ010000010">
    <property type="protein sequence ID" value="KAG2176398.1"/>
    <property type="molecule type" value="Genomic_DNA"/>
</dbReference>
<protein>
    <recommendedName>
        <fullName evidence="1">Enoyl reductase (ER) domain-containing protein</fullName>
    </recommendedName>
</protein>
<dbReference type="InterPro" id="IPR036291">
    <property type="entry name" value="NAD(P)-bd_dom_sf"/>
</dbReference>
<dbReference type="SUPFAM" id="SSF50129">
    <property type="entry name" value="GroES-like"/>
    <property type="match status" value="1"/>
</dbReference>
<dbReference type="Pfam" id="PF00107">
    <property type="entry name" value="ADH_zinc_N"/>
    <property type="match status" value="1"/>
</dbReference>
<dbReference type="SUPFAM" id="SSF51735">
    <property type="entry name" value="NAD(P)-binding Rossmann-fold domains"/>
    <property type="match status" value="1"/>
</dbReference>
<dbReference type="Gene3D" id="3.90.180.10">
    <property type="entry name" value="Medium-chain alcohol dehydrogenases, catalytic domain"/>
    <property type="match status" value="1"/>
</dbReference>
<dbReference type="SMART" id="SM00829">
    <property type="entry name" value="PKS_ER"/>
    <property type="match status" value="1"/>
</dbReference>
<gene>
    <name evidence="2" type="ORF">INT43_005632</name>
</gene>
<dbReference type="Gene3D" id="3.40.50.720">
    <property type="entry name" value="NAD(P)-binding Rossmann-like Domain"/>
    <property type="match status" value="1"/>
</dbReference>
<dbReference type="OrthoDB" id="3509362at2759"/>
<dbReference type="GO" id="GO:0016491">
    <property type="term" value="F:oxidoreductase activity"/>
    <property type="evidence" value="ECO:0007669"/>
    <property type="project" value="InterPro"/>
</dbReference>
<dbReference type="PANTHER" id="PTHR45033">
    <property type="match status" value="1"/>
</dbReference>
<dbReference type="InterPro" id="IPR013154">
    <property type="entry name" value="ADH-like_N"/>
</dbReference>
<feature type="domain" description="Enoyl reductase (ER)" evidence="1">
    <location>
        <begin position="16"/>
        <end position="346"/>
    </location>
</feature>
<dbReference type="InterPro" id="IPR052711">
    <property type="entry name" value="Zinc_ADH-like"/>
</dbReference>
<dbReference type="CDD" id="cd08276">
    <property type="entry name" value="MDR7"/>
    <property type="match status" value="1"/>
</dbReference>